<dbReference type="GO" id="GO:0003676">
    <property type="term" value="F:nucleic acid binding"/>
    <property type="evidence" value="ECO:0007669"/>
    <property type="project" value="InterPro"/>
</dbReference>
<dbReference type="STRING" id="1284197.S8ADH7"/>
<feature type="region of interest" description="Disordered" evidence="7">
    <location>
        <begin position="1"/>
        <end position="108"/>
    </location>
</feature>
<comment type="subcellular location">
    <subcellularLocation>
        <location evidence="1">Nucleus</location>
    </subcellularLocation>
</comment>
<feature type="domain" description="Exonuclease" evidence="8">
    <location>
        <begin position="326"/>
        <end position="488"/>
    </location>
</feature>
<keyword evidence="4" id="KW-0378">Hydrolase</keyword>
<feature type="compositionally biased region" description="Basic residues" evidence="7">
    <location>
        <begin position="1"/>
        <end position="14"/>
    </location>
</feature>
<organism evidence="9 10">
    <name type="scientific">Dactylellina haptotyla (strain CBS 200.50)</name>
    <name type="common">Nematode-trapping fungus</name>
    <name type="synonym">Monacrosporium haptotylum</name>
    <dbReference type="NCBI Taxonomy" id="1284197"/>
    <lineage>
        <taxon>Eukaryota</taxon>
        <taxon>Fungi</taxon>
        <taxon>Dikarya</taxon>
        <taxon>Ascomycota</taxon>
        <taxon>Pezizomycotina</taxon>
        <taxon>Orbiliomycetes</taxon>
        <taxon>Orbiliales</taxon>
        <taxon>Orbiliaceae</taxon>
        <taxon>Dactylellina</taxon>
    </lineage>
</organism>
<dbReference type="eggNOG" id="KOG2248">
    <property type="taxonomic scope" value="Eukaryota"/>
</dbReference>
<dbReference type="AlphaFoldDB" id="S8ADH7"/>
<evidence type="ECO:0000259" key="8">
    <source>
        <dbReference type="SMART" id="SM00479"/>
    </source>
</evidence>
<dbReference type="OrthoDB" id="206335at2759"/>
<evidence type="ECO:0000256" key="6">
    <source>
        <dbReference type="ARBA" id="ARBA00023242"/>
    </source>
</evidence>
<comment type="caution">
    <text evidence="9">The sequence shown here is derived from an EMBL/GenBank/DDBJ whole genome shotgun (WGS) entry which is preliminary data.</text>
</comment>
<feature type="compositionally biased region" description="Basic and acidic residues" evidence="7">
    <location>
        <begin position="48"/>
        <end position="59"/>
    </location>
</feature>
<evidence type="ECO:0000256" key="5">
    <source>
        <dbReference type="ARBA" id="ARBA00022839"/>
    </source>
</evidence>
<feature type="compositionally biased region" description="Basic and acidic residues" evidence="7">
    <location>
        <begin position="79"/>
        <end position="93"/>
    </location>
</feature>
<dbReference type="Pfam" id="PF00929">
    <property type="entry name" value="RNase_T"/>
    <property type="match status" value="1"/>
</dbReference>
<evidence type="ECO:0000256" key="1">
    <source>
        <dbReference type="ARBA" id="ARBA00004123"/>
    </source>
</evidence>
<dbReference type="SMART" id="SM00479">
    <property type="entry name" value="EXOIII"/>
    <property type="match status" value="1"/>
</dbReference>
<dbReference type="Proteomes" id="UP000015100">
    <property type="component" value="Unassembled WGS sequence"/>
</dbReference>
<dbReference type="HOGENOM" id="CLU_008679_1_0_1"/>
<feature type="compositionally biased region" description="Basic and acidic residues" evidence="7">
    <location>
        <begin position="15"/>
        <end position="24"/>
    </location>
</feature>
<accession>S8ADH7</accession>
<dbReference type="GO" id="GO:0004527">
    <property type="term" value="F:exonuclease activity"/>
    <property type="evidence" value="ECO:0007669"/>
    <property type="project" value="UniProtKB-KW"/>
</dbReference>
<keyword evidence="6" id="KW-0539">Nucleus</keyword>
<evidence type="ECO:0000256" key="3">
    <source>
        <dbReference type="ARBA" id="ARBA00022722"/>
    </source>
</evidence>
<keyword evidence="3" id="KW-0540">Nuclease</keyword>
<proteinExistence type="inferred from homology"/>
<dbReference type="InterPro" id="IPR036397">
    <property type="entry name" value="RNaseH_sf"/>
</dbReference>
<gene>
    <name evidence="9" type="ORF">H072_5113</name>
</gene>
<dbReference type="CDD" id="cd06145">
    <property type="entry name" value="REX1_like"/>
    <property type="match status" value="1"/>
</dbReference>
<dbReference type="OMA" id="HKAGPPF"/>
<dbReference type="InterPro" id="IPR013520">
    <property type="entry name" value="Ribonucl_H"/>
</dbReference>
<dbReference type="InterPro" id="IPR012337">
    <property type="entry name" value="RNaseH-like_sf"/>
</dbReference>
<keyword evidence="5" id="KW-0269">Exonuclease</keyword>
<evidence type="ECO:0000256" key="4">
    <source>
        <dbReference type="ARBA" id="ARBA00022801"/>
    </source>
</evidence>
<reference evidence="10" key="2">
    <citation type="submission" date="2013-04" db="EMBL/GenBank/DDBJ databases">
        <title>Genomic mechanisms accounting for the adaptation to parasitism in nematode-trapping fungi.</title>
        <authorList>
            <person name="Ahren D.G."/>
        </authorList>
    </citation>
    <scope>NUCLEOTIDE SEQUENCE [LARGE SCALE GENOMIC DNA]</scope>
    <source>
        <strain evidence="10">CBS 200.50</strain>
    </source>
</reference>
<keyword evidence="10" id="KW-1185">Reference proteome</keyword>
<dbReference type="Gene3D" id="3.30.420.10">
    <property type="entry name" value="Ribonuclease H-like superfamily/Ribonuclease H"/>
    <property type="match status" value="1"/>
</dbReference>
<dbReference type="EMBL" id="AQGS01000267">
    <property type="protein sequence ID" value="EPS41004.1"/>
    <property type="molecule type" value="Genomic_DNA"/>
</dbReference>
<dbReference type="FunFam" id="3.30.420.10:FF:000019">
    <property type="entry name" value="RNA exonuclease NEF-sp"/>
    <property type="match status" value="1"/>
</dbReference>
<dbReference type="InterPro" id="IPR034922">
    <property type="entry name" value="REX1-like_exo"/>
</dbReference>
<reference evidence="9 10" key="1">
    <citation type="journal article" date="2013" name="PLoS Genet.">
        <title>Genomic mechanisms accounting for the adaptation to parasitism in nematode-trapping fungi.</title>
        <authorList>
            <person name="Meerupati T."/>
            <person name="Andersson K.M."/>
            <person name="Friman E."/>
            <person name="Kumar D."/>
            <person name="Tunlid A."/>
            <person name="Ahren D."/>
        </authorList>
    </citation>
    <scope>NUCLEOTIDE SEQUENCE [LARGE SCALE GENOMIC DNA]</scope>
    <source>
        <strain evidence="9 10">CBS 200.50</strain>
    </source>
</reference>
<dbReference type="GO" id="GO:0005634">
    <property type="term" value="C:nucleus"/>
    <property type="evidence" value="ECO:0007669"/>
    <property type="project" value="UniProtKB-SubCell"/>
</dbReference>
<dbReference type="InterPro" id="IPR047021">
    <property type="entry name" value="REXO1/3/4-like"/>
</dbReference>
<evidence type="ECO:0000256" key="7">
    <source>
        <dbReference type="SAM" id="MobiDB-lite"/>
    </source>
</evidence>
<dbReference type="PANTHER" id="PTHR12801:SF115">
    <property type="entry name" value="FI18136P1-RELATED"/>
    <property type="match status" value="1"/>
</dbReference>
<name>S8ADH7_DACHA</name>
<comment type="similarity">
    <text evidence="2">Belongs to the REXO1/REXO3 family.</text>
</comment>
<evidence type="ECO:0000313" key="9">
    <source>
        <dbReference type="EMBL" id="EPS41004.1"/>
    </source>
</evidence>
<protein>
    <recommendedName>
        <fullName evidence="8">Exonuclease domain-containing protein</fullName>
    </recommendedName>
</protein>
<evidence type="ECO:0000313" key="10">
    <source>
        <dbReference type="Proteomes" id="UP000015100"/>
    </source>
</evidence>
<sequence>MARRTKKRSHRGDRKKQPQDKEHSPLPTLPSFGDLPIFNLDSTAAATRPEKSSRKRSIDELSDTEPGAVTADRSSAKRSRPDDDSKPKDDDGWQHVTYKKNNKRDGSYPEFVLSSQRINTWTRITDLQSLIFHILSHDAPPNWMLVKNKSAIRRVVYLHVPGLSMDLFDGRVNVSSDKSEGQESGQHSTLGEYFPVSIRSGHSLPTPLKDLSEIFTHVLPVRAGGDNNKLFSPIHNMLNVPLETEDDKGIQKKHHRKQSKPRLKISELILSPEDLVENEYPLHSTHSKSADSSEQSIPMAEGWLETDLSATPPRTFESGSVLEGYTLYSLDCEMVKTASGPTLARISLINWDGDVVLDELVKPAEEIEDYLTAFSGITPTLLKDVTTTITDIQKKLQELLTGNAILIGQSLNSDLNALKFRHPWIVDTSVIFDHPRGKPMKPSLKWLSQKFLRKEIQRGNTAAGGHDSVEDSRACLELVKLKLERGKEFGSNTGNFESIFTKLSQVQPQAKTSGVVDYGDPEKRYGSLAQFVRKVHDDDGVVDGVLTAVNGDDMNGIAPVSFVWAQMKALNEVRGWNNSYQKFINQMNASVITATSPAIEIPEKPAQPDAAVLGKAVGEMVGRIKRVYEGLPKCSALVVYGGTGDPVEMGRLNAVQAVYRKEFKVKKWDECSVRWTDDEEQALRRAVGEARKGIALLAVR</sequence>
<dbReference type="PANTHER" id="PTHR12801">
    <property type="entry name" value="RNA EXONUCLEASE REXO1 / RECO3 FAMILY MEMBER-RELATED"/>
    <property type="match status" value="1"/>
</dbReference>
<evidence type="ECO:0000256" key="2">
    <source>
        <dbReference type="ARBA" id="ARBA00006357"/>
    </source>
</evidence>
<dbReference type="SUPFAM" id="SSF53098">
    <property type="entry name" value="Ribonuclease H-like"/>
    <property type="match status" value="1"/>
</dbReference>